<dbReference type="Gene3D" id="2.160.20.10">
    <property type="entry name" value="Single-stranded right-handed beta-helix, Pectin lyase-like"/>
    <property type="match status" value="2"/>
</dbReference>
<dbReference type="SUPFAM" id="SSF51126">
    <property type="entry name" value="Pectin lyase-like"/>
    <property type="match status" value="2"/>
</dbReference>
<reference evidence="10 11" key="1">
    <citation type="submission" date="2016-10" db="EMBL/GenBank/DDBJ databases">
        <title>Comparative genomics between deep and shallow subseafloor isolates.</title>
        <authorList>
            <person name="Ishii S."/>
            <person name="Miller J.R."/>
            <person name="Sutton G."/>
            <person name="Suzuki S."/>
            <person name="Methe B."/>
            <person name="Inagaki F."/>
            <person name="Imachi H."/>
        </authorList>
    </citation>
    <scope>NUCLEOTIDE SEQUENCE [LARGE SCALE GENOMIC DNA]</scope>
    <source>
        <strain evidence="10 11">A8p</strain>
    </source>
</reference>
<protein>
    <recommendedName>
        <fullName evidence="9">DUF11 domain-containing protein</fullName>
    </recommendedName>
</protein>
<evidence type="ECO:0000313" key="11">
    <source>
        <dbReference type="Proteomes" id="UP000232631"/>
    </source>
</evidence>
<evidence type="ECO:0000256" key="3">
    <source>
        <dbReference type="ARBA" id="ARBA00004613"/>
    </source>
</evidence>
<evidence type="ECO:0000256" key="8">
    <source>
        <dbReference type="SAM" id="Phobius"/>
    </source>
</evidence>
<dbReference type="InterPro" id="IPR001434">
    <property type="entry name" value="OmcB-like_DUF11"/>
</dbReference>
<accession>A0A2H4VNT0</accession>
<feature type="domain" description="DUF11" evidence="9">
    <location>
        <begin position="841"/>
        <end position="960"/>
    </location>
</feature>
<dbReference type="InterPro" id="IPR012334">
    <property type="entry name" value="Pectin_lyas_fold"/>
</dbReference>
<name>A0A2H4VNT0_9EURY</name>
<keyword evidence="7" id="KW-0998">Cell outer membrane</keyword>
<dbReference type="InterPro" id="IPR047589">
    <property type="entry name" value="DUF11_rpt"/>
</dbReference>
<evidence type="ECO:0000256" key="6">
    <source>
        <dbReference type="ARBA" id="ARBA00023136"/>
    </source>
</evidence>
<evidence type="ECO:0000256" key="4">
    <source>
        <dbReference type="ARBA" id="ARBA00022525"/>
    </source>
</evidence>
<keyword evidence="6 8" id="KW-0472">Membrane</keyword>
<evidence type="ECO:0000256" key="7">
    <source>
        <dbReference type="ARBA" id="ARBA00023237"/>
    </source>
</evidence>
<dbReference type="Pfam" id="PF01345">
    <property type="entry name" value="DUF11"/>
    <property type="match status" value="3"/>
</dbReference>
<feature type="domain" description="DUF11" evidence="9">
    <location>
        <begin position="970"/>
        <end position="1072"/>
    </location>
</feature>
<evidence type="ECO:0000256" key="1">
    <source>
        <dbReference type="ARBA" id="ARBA00004196"/>
    </source>
</evidence>
<gene>
    <name evidence="10" type="ORF">BK009_03075</name>
</gene>
<organism evidence="10 11">
    <name type="scientific">Methanobacterium subterraneum</name>
    <dbReference type="NCBI Taxonomy" id="59277"/>
    <lineage>
        <taxon>Archaea</taxon>
        <taxon>Methanobacteriati</taxon>
        <taxon>Methanobacteriota</taxon>
        <taxon>Methanomada group</taxon>
        <taxon>Methanobacteria</taxon>
        <taxon>Methanobacteriales</taxon>
        <taxon>Methanobacteriaceae</taxon>
        <taxon>Methanobacterium</taxon>
    </lineage>
</organism>
<dbReference type="PANTHER" id="PTHR34819:SF3">
    <property type="entry name" value="CELL SURFACE PROTEIN"/>
    <property type="match status" value="1"/>
</dbReference>
<evidence type="ECO:0000259" key="9">
    <source>
        <dbReference type="Pfam" id="PF01345"/>
    </source>
</evidence>
<dbReference type="Gene3D" id="2.60.40.3080">
    <property type="match status" value="1"/>
</dbReference>
<dbReference type="GeneID" id="35125432"/>
<keyword evidence="11" id="KW-1185">Reference proteome</keyword>
<proteinExistence type="predicted"/>
<dbReference type="PANTHER" id="PTHR34819">
    <property type="entry name" value="LARGE CYSTEINE-RICH PERIPLASMIC PROTEIN OMCB"/>
    <property type="match status" value="1"/>
</dbReference>
<keyword evidence="5" id="KW-0732">Signal</keyword>
<dbReference type="RefSeq" id="WP_100909004.1">
    <property type="nucleotide sequence ID" value="NZ_CP017768.1"/>
</dbReference>
<keyword evidence="4" id="KW-0964">Secreted</keyword>
<keyword evidence="8" id="KW-1133">Transmembrane helix</keyword>
<dbReference type="InterPro" id="IPR003368">
    <property type="entry name" value="POMP_repeat"/>
</dbReference>
<feature type="transmembrane region" description="Helical" evidence="8">
    <location>
        <begin position="1217"/>
        <end position="1236"/>
    </location>
</feature>
<comment type="subcellular location">
    <subcellularLocation>
        <location evidence="1">Cell envelope</location>
    </subcellularLocation>
    <subcellularLocation>
        <location evidence="2">Cell outer membrane</location>
    </subcellularLocation>
    <subcellularLocation>
        <location evidence="3">Secreted</location>
    </subcellularLocation>
</comment>
<evidence type="ECO:0000313" key="10">
    <source>
        <dbReference type="EMBL" id="AUB59747.1"/>
    </source>
</evidence>
<dbReference type="NCBIfam" id="TIGR01451">
    <property type="entry name" value="B_ant_repeat"/>
    <property type="match status" value="3"/>
</dbReference>
<evidence type="ECO:0000256" key="5">
    <source>
        <dbReference type="ARBA" id="ARBA00022729"/>
    </source>
</evidence>
<sequence>MNGSSGDDANDGSSWEHAKLTIGNATGTVDSNGIVQIADGQYTGTGNTNITINKNMNITGESQSGTIMNGTDNSWVFNIQPGVTVTIRNLTLTNGYTTGSGGAIYNQGTLTLENCSFTNNTANCQSSLGGGGAVYNYQSTLKVVNCSFTNDRTLGLYHYGGAIGSFLGTLDVTGCTFDGNVAEDRGGAISNFQGTSNISNSTFRGNYGSSDSAIYNIYGAMNITNCTFTNNGQKVGYYTPLGGVIENMYANLEVTSCTFLNNYAYFGGAIYNNVGASNIVEVHFNRFYGNIANYGTAIWNNAGTLNATNNWWGSNVNPMTISNLIYVYGGSVYADPWIILTITPTSELIGSGESSVVSVSLKYNSNGDDTSPLGAVPPVDVVFDVNSLGDLNPLNDIISDGLNTTTTFTAGLTPGFATVNATVDGQNLKTTIRIMDRDDIYVAATGDDTTGNGSPSYPFLTLNRAISEVRSNGRIHIANGEYKDPLDRGLSIDKDMTIFQDTWIPGTGTGVIINADGNGGIFIISPGVSVTLRNLTLTNGTGFGFGGAILNQGDLNILNCTFSNNYADYFGGAIYSDGNLTISNTVFMGNWVPDSASFYSGGAICNMANMNITNSTFTKNSAGSGGAILSQNYMSNFLVTVNYSVFSENYASNYGGAFYIYDGNYTNNLIHFNRIVGNIAPEGNAIYIAYGSLNATLNWWGSNTDPSTINNLIVMDTGCDVLSDPWIILSVNATPNNINNGETSNITADFNHINGGSPLTGGYIPDGSIKLDVPWGSFNSSVISHSFTGNTIAGVLTATFYAIEGAVNPLFNPVRVNATANGYTTIDTEAAYINIIPAANLTISKTAPGTVIAGNQITYTITATNNGPDTATDVIISDTFPMGISNISWNVEYSGGASGPTSGTGNLNINLGTLPTGGSCTITVNGTVLSSIPADTILSNTVAITSSTYITDPDNTSDTVFTTVKQESAIELEKTVNNPRPDVGDTITYTVTVHNNGPSDAINIQIQDIMPAGFNNVAITYSKGNYNFETGIWTLNLDTGENATLNLTGEVTSLLAGKNTTNTATLIGTTNTTNATIYVPQSDLYIQITSNKNNPRTGETFTLTYKLGNNGPDDAQNVTITIPIPEGFVISEIKGDGTWTQNGNTITWTFNNVTVGDPYLYITGWTTGPGIYLFTASIASETFSINSMGVNSLSLNAVTPVNAASVTSNTVGMQNTGIPLAGIVLAILMILGGFIGTRKKQ</sequence>
<dbReference type="EMBL" id="CP017768">
    <property type="protein sequence ID" value="AUB59747.1"/>
    <property type="molecule type" value="Genomic_DNA"/>
</dbReference>
<dbReference type="InterPro" id="IPR051172">
    <property type="entry name" value="Chlamydia_OmcB"/>
</dbReference>
<dbReference type="KEGG" id="msub:BK009_03075"/>
<keyword evidence="8" id="KW-0812">Transmembrane</keyword>
<evidence type="ECO:0000256" key="2">
    <source>
        <dbReference type="ARBA" id="ARBA00004442"/>
    </source>
</evidence>
<dbReference type="InterPro" id="IPR011050">
    <property type="entry name" value="Pectin_lyase_fold/virulence"/>
</dbReference>
<dbReference type="AlphaFoldDB" id="A0A2H4VNT0"/>
<dbReference type="Proteomes" id="UP000232631">
    <property type="component" value="Chromosome"/>
</dbReference>
<feature type="domain" description="DUF11" evidence="9">
    <location>
        <begin position="1083"/>
        <end position="1183"/>
    </location>
</feature>
<dbReference type="GO" id="GO:0005576">
    <property type="term" value="C:extracellular region"/>
    <property type="evidence" value="ECO:0007669"/>
    <property type="project" value="UniProtKB-SubCell"/>
</dbReference>
<dbReference type="Pfam" id="PF02415">
    <property type="entry name" value="Chlam_PMP"/>
    <property type="match status" value="5"/>
</dbReference>
<dbReference type="NCBIfam" id="TIGR01376">
    <property type="entry name" value="POMP_repeat"/>
    <property type="match status" value="1"/>
</dbReference>